<comment type="caution">
    <text evidence="7">The sequence shown here is derived from an EMBL/GenBank/DDBJ whole genome shotgun (WGS) entry which is preliminary data.</text>
</comment>
<dbReference type="CDD" id="cd07185">
    <property type="entry name" value="OmpA_C-like"/>
    <property type="match status" value="1"/>
</dbReference>
<dbReference type="InterPro" id="IPR006665">
    <property type="entry name" value="OmpA-like"/>
</dbReference>
<dbReference type="RefSeq" id="WP_330107215.1">
    <property type="nucleotide sequence ID" value="NZ_JAZDQT010000001.1"/>
</dbReference>
<proteinExistence type="predicted"/>
<organism evidence="7 8">
    <name type="scientific">Pedobacter albus</name>
    <dbReference type="NCBI Taxonomy" id="3113905"/>
    <lineage>
        <taxon>Bacteria</taxon>
        <taxon>Pseudomonadati</taxon>
        <taxon>Bacteroidota</taxon>
        <taxon>Sphingobacteriia</taxon>
        <taxon>Sphingobacteriales</taxon>
        <taxon>Sphingobacteriaceae</taxon>
        <taxon>Pedobacter</taxon>
    </lineage>
</organism>
<dbReference type="EMBL" id="JAZDQT010000001">
    <property type="protein sequence ID" value="MEE1944856.1"/>
    <property type="molecule type" value="Genomic_DNA"/>
</dbReference>
<feature type="signal peptide" evidence="5">
    <location>
        <begin position="1"/>
        <end position="23"/>
    </location>
</feature>
<dbReference type="SUPFAM" id="SSF49464">
    <property type="entry name" value="Carboxypeptidase regulatory domain-like"/>
    <property type="match status" value="1"/>
</dbReference>
<evidence type="ECO:0000256" key="3">
    <source>
        <dbReference type="ARBA" id="ARBA00023237"/>
    </source>
</evidence>
<dbReference type="Gene3D" id="2.60.40.1120">
    <property type="entry name" value="Carboxypeptidase-like, regulatory domain"/>
    <property type="match status" value="1"/>
</dbReference>
<evidence type="ECO:0000256" key="1">
    <source>
        <dbReference type="ARBA" id="ARBA00004442"/>
    </source>
</evidence>
<dbReference type="InterPro" id="IPR006664">
    <property type="entry name" value="OMP_bac"/>
</dbReference>
<keyword evidence="3" id="KW-0998">Cell outer membrane</keyword>
<keyword evidence="5" id="KW-0732">Signal</keyword>
<dbReference type="InterPro" id="IPR008969">
    <property type="entry name" value="CarboxyPept-like_regulatory"/>
</dbReference>
<keyword evidence="8" id="KW-1185">Reference proteome</keyword>
<evidence type="ECO:0000256" key="5">
    <source>
        <dbReference type="SAM" id="SignalP"/>
    </source>
</evidence>
<dbReference type="SUPFAM" id="SSF103088">
    <property type="entry name" value="OmpA-like"/>
    <property type="match status" value="1"/>
</dbReference>
<dbReference type="PROSITE" id="PS51123">
    <property type="entry name" value="OMPA_2"/>
    <property type="match status" value="1"/>
</dbReference>
<dbReference type="Pfam" id="PF07676">
    <property type="entry name" value="PD40"/>
    <property type="match status" value="2"/>
</dbReference>
<evidence type="ECO:0000313" key="7">
    <source>
        <dbReference type="EMBL" id="MEE1944856.1"/>
    </source>
</evidence>
<sequence>MKKKYIIIATLIAWGASLTTVFAQEQFNLRDRAKKLYNEYQYFQAVQLFQKLVDVKKPKLEDLESLADCYVKMKDYEAAENWYARVVAVPESKPENLILYGDALKSNLKYAEAKKVLQQYASTTGDNARVSVDIAGCDSAVVWLAKPTTHQIKNQAGVNTPLSEFSVFPYQKGVFFTGEPNSKSLKDLYGRTGRPYLRIYTANRNEANDLSNAAIDSVIYNKGEYHIGPVITNKLGSVLYVTRTTTGKTVEVSTVGKNKYNTNNLELYFFKQLAGKWVEQAFAYNNVEKYSVGHAALSPDEKTLYFVSNMPGGLGGTDIWYCELQEDKTWGQPKNAGAGINTVKDEMFPTIGDDGTLYFSSTGWPGMGGLDIFSTKGSKQSWSKPENLKYPVNSPADDFAYLTISNSDNLTTGFLSSNRKGGVGRDDIYSFSHRGEQPKVILALKGDVVNKKSGEIIPAAAVTLFSAGRQVVARKSSTEHGTFLFDIEPGKDYQILAQKEKFYADSTTISTKGIDKSQTFAVKLQLEPLFEVGKAIALQNIHYDFDKDNIRADAAKILDELVRTMRDNPTLVIELGSHTDSRGVDIYNLDLSQRRARSVVNYLVSRGIARDRMVAKGYGETQLLNKCSNGVKCTEAEHQANRRTEFKILKY</sequence>
<protein>
    <submittedName>
        <fullName evidence="7">OmpA family protein</fullName>
    </submittedName>
</protein>
<dbReference type="InterPro" id="IPR036737">
    <property type="entry name" value="OmpA-like_sf"/>
</dbReference>
<dbReference type="PANTHER" id="PTHR30329:SF21">
    <property type="entry name" value="LIPOPROTEIN YIAD-RELATED"/>
    <property type="match status" value="1"/>
</dbReference>
<dbReference type="InterPro" id="IPR011659">
    <property type="entry name" value="WD40"/>
</dbReference>
<dbReference type="Proteomes" id="UP001336835">
    <property type="component" value="Unassembled WGS sequence"/>
</dbReference>
<reference evidence="7 8" key="1">
    <citation type="submission" date="2024-01" db="EMBL/GenBank/DDBJ databases">
        <title>Pedobacter sp. nov., isolated from fresh soil.</title>
        <authorList>
            <person name="Le N.T.T."/>
        </authorList>
    </citation>
    <scope>NUCLEOTIDE SEQUENCE [LARGE SCALE GENOMIC DNA]</scope>
    <source>
        <strain evidence="7 8">KR3-3</strain>
    </source>
</reference>
<evidence type="ECO:0000256" key="4">
    <source>
        <dbReference type="PROSITE-ProRule" id="PRU00473"/>
    </source>
</evidence>
<dbReference type="InterPro" id="IPR011990">
    <property type="entry name" value="TPR-like_helical_dom_sf"/>
</dbReference>
<dbReference type="PANTHER" id="PTHR30329">
    <property type="entry name" value="STATOR ELEMENT OF FLAGELLAR MOTOR COMPLEX"/>
    <property type="match status" value="1"/>
</dbReference>
<feature type="chain" id="PRO_5046669401" evidence="5">
    <location>
        <begin position="24"/>
        <end position="651"/>
    </location>
</feature>
<dbReference type="Gene3D" id="3.30.1330.60">
    <property type="entry name" value="OmpA-like domain"/>
    <property type="match status" value="1"/>
</dbReference>
<gene>
    <name evidence="7" type="ORF">VRU48_07050</name>
</gene>
<comment type="subcellular location">
    <subcellularLocation>
        <location evidence="1">Cell outer membrane</location>
    </subcellularLocation>
</comment>
<keyword evidence="2 4" id="KW-0472">Membrane</keyword>
<name>A0ABU7I696_9SPHI</name>
<evidence type="ECO:0000313" key="8">
    <source>
        <dbReference type="Proteomes" id="UP001336835"/>
    </source>
</evidence>
<dbReference type="SUPFAM" id="SSF48452">
    <property type="entry name" value="TPR-like"/>
    <property type="match status" value="1"/>
</dbReference>
<accession>A0ABU7I696</accession>
<feature type="domain" description="OmpA-like" evidence="6">
    <location>
        <begin position="532"/>
        <end position="651"/>
    </location>
</feature>
<dbReference type="Gene3D" id="1.25.40.10">
    <property type="entry name" value="Tetratricopeptide repeat domain"/>
    <property type="match status" value="1"/>
</dbReference>
<evidence type="ECO:0000259" key="6">
    <source>
        <dbReference type="PROSITE" id="PS51123"/>
    </source>
</evidence>
<dbReference type="Pfam" id="PF00691">
    <property type="entry name" value="OmpA"/>
    <property type="match status" value="1"/>
</dbReference>
<dbReference type="InterPro" id="IPR050330">
    <property type="entry name" value="Bact_OuterMem_StrucFunc"/>
</dbReference>
<evidence type="ECO:0000256" key="2">
    <source>
        <dbReference type="ARBA" id="ARBA00023136"/>
    </source>
</evidence>
<dbReference type="SUPFAM" id="SSF82171">
    <property type="entry name" value="DPP6 N-terminal domain-like"/>
    <property type="match status" value="1"/>
</dbReference>
<dbReference type="PRINTS" id="PR01021">
    <property type="entry name" value="OMPADOMAIN"/>
</dbReference>